<reference evidence="1" key="1">
    <citation type="submission" date="2020-07" db="EMBL/GenBank/DDBJ databases">
        <title>Vallitalea pronyensis genome.</title>
        <authorList>
            <person name="Postec A."/>
        </authorList>
    </citation>
    <scope>NUCLEOTIDE SEQUENCE</scope>
    <source>
        <strain evidence="1">FatNI3</strain>
    </source>
</reference>
<dbReference type="Gene3D" id="1.20.1260.10">
    <property type="match status" value="1"/>
</dbReference>
<dbReference type="KEGG" id="vpy:HZI73_09460"/>
<protein>
    <submittedName>
        <fullName evidence="1">Metal-iron-binding protein</fullName>
    </submittedName>
</protein>
<dbReference type="EMBL" id="CP058649">
    <property type="protein sequence ID" value="QUI25656.1"/>
    <property type="molecule type" value="Genomic_DNA"/>
</dbReference>
<organism evidence="1 2">
    <name type="scientific">Vallitalea pronyensis</name>
    <dbReference type="NCBI Taxonomy" id="1348613"/>
    <lineage>
        <taxon>Bacteria</taxon>
        <taxon>Bacillati</taxon>
        <taxon>Bacillota</taxon>
        <taxon>Clostridia</taxon>
        <taxon>Lachnospirales</taxon>
        <taxon>Vallitaleaceae</taxon>
        <taxon>Vallitalea</taxon>
    </lineage>
</organism>
<sequence>MTINNKNYQLNASTFTDENTDQLILRCPFCGAMETHLGSQDEHVYAAEGHSYKVQKILDMAMKLEVFNSEFYEEASKQAKSKDLHVLFQELSKIEWMHASVHKILGGFDALPSLRLPDYSRHHTDALLLAEAHKREIHAIAFYKRYYDQVPEVIQKIFRGLMEVETEHVKITEIQAKGD</sequence>
<evidence type="ECO:0000313" key="2">
    <source>
        <dbReference type="Proteomes" id="UP000683246"/>
    </source>
</evidence>
<proteinExistence type="predicted"/>
<evidence type="ECO:0000313" key="1">
    <source>
        <dbReference type="EMBL" id="QUI25656.1"/>
    </source>
</evidence>
<dbReference type="InterPro" id="IPR009078">
    <property type="entry name" value="Ferritin-like_SF"/>
</dbReference>
<name>A0A8J8MQC3_9FIRM</name>
<accession>A0A8J8MQC3</accession>
<dbReference type="InterPro" id="IPR012347">
    <property type="entry name" value="Ferritin-like"/>
</dbReference>
<dbReference type="SUPFAM" id="SSF47240">
    <property type="entry name" value="Ferritin-like"/>
    <property type="match status" value="1"/>
</dbReference>
<dbReference type="AlphaFoldDB" id="A0A8J8MQC3"/>
<gene>
    <name evidence="1" type="ORF">HZI73_09460</name>
</gene>
<dbReference type="Proteomes" id="UP000683246">
    <property type="component" value="Chromosome"/>
</dbReference>
<keyword evidence="2" id="KW-1185">Reference proteome</keyword>